<gene>
    <name evidence="3" type="ORF">BKA07_003099</name>
</gene>
<keyword evidence="1" id="KW-1133">Transmembrane helix</keyword>
<sequence>MTASSSAETSLHRPDSSRPTDRIVSIDVIRGIAIAGILLINITYFLNRAGQDEAVHGVDAVIWQVIDVLALGKFHFVFAFLFGTGVFIFLSRLTAKGRSTWVYIRRMLILIVAGAVNSALGGIDVLASYGCLALVLLLLTLVPRSVLVTVGIAAAIIPDALHMLSTLSSVGIEIPGALLLVLEFGRTLGHMVLGFWLAERGLFAAGTRVPVGWIFGIGLVLSLPVWIWSFTAGTGTEAAHEVAFRTAMIPGLMYITGLILLLRLPLAQRGLSFLRFYGRMAFSNYLGQTVICVTILPLLVGPGRLSALAALGFWLGVVVVQCVISMLWLRWLRFGPLEWVWRCGTYLEITPLRADGDGRSL</sequence>
<evidence type="ECO:0000256" key="1">
    <source>
        <dbReference type="SAM" id="Phobius"/>
    </source>
</evidence>
<evidence type="ECO:0000259" key="2">
    <source>
        <dbReference type="Pfam" id="PF04235"/>
    </source>
</evidence>
<dbReference type="PANTHER" id="PTHR30590">
    <property type="entry name" value="INNER MEMBRANE PROTEIN"/>
    <property type="match status" value="1"/>
</dbReference>
<proteinExistence type="predicted"/>
<feature type="transmembrane region" description="Helical" evidence="1">
    <location>
        <begin position="133"/>
        <end position="157"/>
    </location>
</feature>
<organism evidence="3 4">
    <name type="scientific">Brevibacterium marinum</name>
    <dbReference type="NCBI Taxonomy" id="418643"/>
    <lineage>
        <taxon>Bacteria</taxon>
        <taxon>Bacillati</taxon>
        <taxon>Actinomycetota</taxon>
        <taxon>Actinomycetes</taxon>
        <taxon>Micrococcales</taxon>
        <taxon>Brevibacteriaceae</taxon>
        <taxon>Brevibacterium</taxon>
    </lineage>
</organism>
<feature type="transmembrane region" description="Helical" evidence="1">
    <location>
        <begin position="177"/>
        <end position="198"/>
    </location>
</feature>
<dbReference type="Proteomes" id="UP000576792">
    <property type="component" value="Unassembled WGS sequence"/>
</dbReference>
<keyword evidence="1" id="KW-0812">Transmembrane</keyword>
<feature type="transmembrane region" description="Helical" evidence="1">
    <location>
        <begin position="210"/>
        <end position="230"/>
    </location>
</feature>
<name>A0A846RV72_9MICO</name>
<dbReference type="RefSeq" id="WP_167951656.1">
    <property type="nucleotide sequence ID" value="NZ_BAAAPQ010000041.1"/>
</dbReference>
<feature type="domain" description="DUF418" evidence="2">
    <location>
        <begin position="211"/>
        <end position="347"/>
    </location>
</feature>
<accession>A0A846RV72</accession>
<dbReference type="EMBL" id="JAATJN010000001">
    <property type="protein sequence ID" value="NJC58064.1"/>
    <property type="molecule type" value="Genomic_DNA"/>
</dbReference>
<keyword evidence="4" id="KW-1185">Reference proteome</keyword>
<comment type="caution">
    <text evidence="3">The sequence shown here is derived from an EMBL/GenBank/DDBJ whole genome shotgun (WGS) entry which is preliminary data.</text>
</comment>
<dbReference type="AlphaFoldDB" id="A0A846RV72"/>
<evidence type="ECO:0000313" key="3">
    <source>
        <dbReference type="EMBL" id="NJC58064.1"/>
    </source>
</evidence>
<dbReference type="PANTHER" id="PTHR30590:SF2">
    <property type="entry name" value="INNER MEMBRANE PROTEIN"/>
    <property type="match status" value="1"/>
</dbReference>
<dbReference type="InterPro" id="IPR007349">
    <property type="entry name" value="DUF418"/>
</dbReference>
<feature type="transmembrane region" description="Helical" evidence="1">
    <location>
        <begin position="242"/>
        <end position="262"/>
    </location>
</feature>
<dbReference type="Pfam" id="PF04235">
    <property type="entry name" value="DUF418"/>
    <property type="match status" value="1"/>
</dbReference>
<dbReference type="InterPro" id="IPR052529">
    <property type="entry name" value="Bact_Transport_Assoc"/>
</dbReference>
<protein>
    <recommendedName>
        <fullName evidence="2">DUF418 domain-containing protein</fullName>
    </recommendedName>
</protein>
<feature type="transmembrane region" description="Helical" evidence="1">
    <location>
        <begin position="307"/>
        <end position="329"/>
    </location>
</feature>
<feature type="transmembrane region" description="Helical" evidence="1">
    <location>
        <begin position="107"/>
        <end position="127"/>
    </location>
</feature>
<feature type="transmembrane region" description="Helical" evidence="1">
    <location>
        <begin position="74"/>
        <end position="95"/>
    </location>
</feature>
<feature type="transmembrane region" description="Helical" evidence="1">
    <location>
        <begin position="282"/>
        <end position="300"/>
    </location>
</feature>
<evidence type="ECO:0000313" key="4">
    <source>
        <dbReference type="Proteomes" id="UP000576792"/>
    </source>
</evidence>
<keyword evidence="1" id="KW-0472">Membrane</keyword>
<reference evidence="3 4" key="1">
    <citation type="submission" date="2020-03" db="EMBL/GenBank/DDBJ databases">
        <title>Sequencing the genomes of 1000 actinobacteria strains.</title>
        <authorList>
            <person name="Klenk H.-P."/>
        </authorList>
    </citation>
    <scope>NUCLEOTIDE SEQUENCE [LARGE SCALE GENOMIC DNA]</scope>
    <source>
        <strain evidence="3 4">DSM 18964</strain>
    </source>
</reference>
<feature type="transmembrane region" description="Helical" evidence="1">
    <location>
        <begin position="28"/>
        <end position="46"/>
    </location>
</feature>